<evidence type="ECO:0000256" key="1">
    <source>
        <dbReference type="SAM" id="MobiDB-lite"/>
    </source>
</evidence>
<accession>A0A401REF4</accession>
<dbReference type="OMA" id="NGRERQT"/>
<gene>
    <name evidence="2" type="ORF">chiPu_0020312</name>
</gene>
<feature type="region of interest" description="Disordered" evidence="1">
    <location>
        <begin position="16"/>
        <end position="95"/>
    </location>
</feature>
<dbReference type="InterPro" id="IPR039884">
    <property type="entry name" value="R3HC1/R3HCL"/>
</dbReference>
<name>A0A401REF4_CHIPU</name>
<dbReference type="STRING" id="137246.A0A401REF4"/>
<dbReference type="EMBL" id="BEZZ01002504">
    <property type="protein sequence ID" value="GCC16466.1"/>
    <property type="molecule type" value="Genomic_DNA"/>
</dbReference>
<evidence type="ECO:0000313" key="3">
    <source>
        <dbReference type="Proteomes" id="UP000287033"/>
    </source>
</evidence>
<feature type="compositionally biased region" description="Basic and acidic residues" evidence="1">
    <location>
        <begin position="18"/>
        <end position="39"/>
    </location>
</feature>
<proteinExistence type="predicted"/>
<feature type="region of interest" description="Disordered" evidence="1">
    <location>
        <begin position="208"/>
        <end position="236"/>
    </location>
</feature>
<reference evidence="2 3" key="1">
    <citation type="journal article" date="2018" name="Nat. Ecol. Evol.">
        <title>Shark genomes provide insights into elasmobranch evolution and the origin of vertebrates.</title>
        <authorList>
            <person name="Hara Y"/>
            <person name="Yamaguchi K"/>
            <person name="Onimaru K"/>
            <person name="Kadota M"/>
            <person name="Koyanagi M"/>
            <person name="Keeley SD"/>
            <person name="Tatsumi K"/>
            <person name="Tanaka K"/>
            <person name="Motone F"/>
            <person name="Kageyama Y"/>
            <person name="Nozu R"/>
            <person name="Adachi N"/>
            <person name="Nishimura O"/>
            <person name="Nakagawa R"/>
            <person name="Tanegashima C"/>
            <person name="Kiyatake I"/>
            <person name="Matsumoto R"/>
            <person name="Murakumo K"/>
            <person name="Nishida K"/>
            <person name="Terakita A"/>
            <person name="Kuratani S"/>
            <person name="Sato K"/>
            <person name="Hyodo S Kuraku.S."/>
        </authorList>
    </citation>
    <scope>NUCLEOTIDE SEQUENCE [LARGE SCALE GENOMIC DNA]</scope>
</reference>
<feature type="compositionally biased region" description="Basic and acidic residues" evidence="1">
    <location>
        <begin position="68"/>
        <end position="95"/>
    </location>
</feature>
<feature type="region of interest" description="Disordered" evidence="1">
    <location>
        <begin position="457"/>
        <end position="489"/>
    </location>
</feature>
<dbReference type="Proteomes" id="UP000287033">
    <property type="component" value="Unassembled WGS sequence"/>
</dbReference>
<organism evidence="2 3">
    <name type="scientific">Chiloscyllium punctatum</name>
    <name type="common">Brownbanded bambooshark</name>
    <name type="synonym">Hemiscyllium punctatum</name>
    <dbReference type="NCBI Taxonomy" id="137246"/>
    <lineage>
        <taxon>Eukaryota</taxon>
        <taxon>Metazoa</taxon>
        <taxon>Chordata</taxon>
        <taxon>Craniata</taxon>
        <taxon>Vertebrata</taxon>
        <taxon>Chondrichthyes</taxon>
        <taxon>Elasmobranchii</taxon>
        <taxon>Galeomorphii</taxon>
        <taxon>Galeoidea</taxon>
        <taxon>Orectolobiformes</taxon>
        <taxon>Hemiscylliidae</taxon>
        <taxon>Chiloscyllium</taxon>
    </lineage>
</organism>
<keyword evidence="3" id="KW-1185">Reference proteome</keyword>
<feature type="region of interest" description="Disordered" evidence="1">
    <location>
        <begin position="138"/>
        <end position="182"/>
    </location>
</feature>
<evidence type="ECO:0008006" key="4">
    <source>
        <dbReference type="Google" id="ProtNLM"/>
    </source>
</evidence>
<dbReference type="PANTHER" id="PTHR21678:SF6">
    <property type="entry name" value="R3H AND COILED-COIL DOMAIN-CONTAINING PROTEIN 1"/>
    <property type="match status" value="1"/>
</dbReference>
<dbReference type="InterPro" id="IPR012677">
    <property type="entry name" value="Nucleotide-bd_a/b_plait_sf"/>
</dbReference>
<protein>
    <recommendedName>
        <fullName evidence="4">R3H domain-containing protein</fullName>
    </recommendedName>
</protein>
<evidence type="ECO:0000313" key="2">
    <source>
        <dbReference type="EMBL" id="GCC16466.1"/>
    </source>
</evidence>
<dbReference type="OrthoDB" id="5418203at2759"/>
<feature type="non-terminal residue" evidence="2">
    <location>
        <position position="1"/>
    </location>
</feature>
<feature type="compositionally biased region" description="Polar residues" evidence="1">
    <location>
        <begin position="217"/>
        <end position="236"/>
    </location>
</feature>
<comment type="caution">
    <text evidence="2">The sequence shown here is derived from an EMBL/GenBank/DDBJ whole genome shotgun (WGS) entry which is preliminary data.</text>
</comment>
<dbReference type="PANTHER" id="PTHR21678">
    <property type="entry name" value="GROWTH INHIBITION AND DIFFERENTIATION RELATED PROTEIN 88"/>
    <property type="match status" value="1"/>
</dbReference>
<dbReference type="Gene3D" id="3.30.70.330">
    <property type="match status" value="1"/>
</dbReference>
<dbReference type="AlphaFoldDB" id="A0A401REF4"/>
<sequence length="489" mass="52814">SHPTPDERQACTEVLSHWAERNGRERQTEGSAALRDRPLRSQRLPPGNSKTRKRPERTLYTPRPYHQYHGDQNREVRSHSEREVTVTEGKGAAREDMIGCSTVTIAAAEEVGDGPSGQAVQDVIPQCATSSGNVAVKEGGGSPIQPLESPSPFQKGRLGEASAAEEPMAQQDPRLAEERERWAAGPGAGISCPASGCALEDVMPLSEPVVPEPGVQSLAQSPGSEAPQQPSSANTVAGLQHCQLPQGMEDPVLAEQDASGSCTDLLHVGELTVREQGAAEVAAEGDETACGSSACPPDDTAELLRELSACMGEISITIEQPNCDYSTCLPQKDHTACLELRHIIEIYDFSPQLTTEDLQQAFATFHDKGFRIKWVDSTHALGIFSCPGSASEALSLSQSELKTCPLAQATKQSKLKVARSSEFLQPVKERAQTSTVIAKRLVFRALGLRLSDCKEQREPRFKNRGHRKVEPDKEPEDGTVDTVDSAVRE</sequence>